<dbReference type="EMBL" id="FMZW01000042">
    <property type="protein sequence ID" value="SDF02058.1"/>
    <property type="molecule type" value="Genomic_DNA"/>
</dbReference>
<proteinExistence type="predicted"/>
<dbReference type="RefSeq" id="WP_092088492.1">
    <property type="nucleotide sequence ID" value="NZ_FMZW01000042.1"/>
</dbReference>
<accession>A0A1G7HNV3</accession>
<dbReference type="NCBIfam" id="NF047389">
    <property type="entry name" value="ATPase_Sll1717"/>
    <property type="match status" value="1"/>
</dbReference>
<protein>
    <recommendedName>
        <fullName evidence="3">ATPase</fullName>
    </recommendedName>
</protein>
<evidence type="ECO:0000313" key="1">
    <source>
        <dbReference type="EMBL" id="SDF02058.1"/>
    </source>
</evidence>
<sequence>MERVALLKGITFGERVAEDEIGALGQYFVETDQWERIFEGKIDVIRGDKGSGKSAIYSLLDSKTNQLFDRRVLLTTAENPRGDTVFADLVSEPPTSENEFVFLWKLYYVSLVAAKLKEFGIANDKARHLFAALEEAGIMEPSFSLRRTFLKVRRYVLPKTIEGTVSVDPNTMLSTATGKITLAEPTDEAERRGAVSVGQLAELANAALDKAGYQIWVLFDRLDVAFVEDGGLEKNALRALFRAYRDFSGLDYLKFKIFLRSDILTRIMEGGFREASHITRTADLEWNESNLLNLIVRRALNNQVLVKEYVTDREAILKSTDEQRAFFYRMFPAQVEQGEKKRETFDWIVSRCADGRGKTAPREVIHLLNSLREKEVERIERGGLIPADEALFDRSIFKSALAAVSDARLIGTVYAEYDDLKPYIAQLERQKTEQTIESLRSIWEGSSSDVEQLVQRLVDIGFFQKKTSREEDTYWVPFLYRGALHMSQGLAED</sequence>
<evidence type="ECO:0000313" key="2">
    <source>
        <dbReference type="Proteomes" id="UP000199245"/>
    </source>
</evidence>
<dbReference type="InterPro" id="IPR059206">
    <property type="entry name" value="Sll1717-like"/>
</dbReference>
<dbReference type="Proteomes" id="UP000199245">
    <property type="component" value="Unassembled WGS sequence"/>
</dbReference>
<organism evidence="1 2">
    <name type="scientific">Bradyrhizobium brasilense</name>
    <dbReference type="NCBI Taxonomy" id="1419277"/>
    <lineage>
        <taxon>Bacteria</taxon>
        <taxon>Pseudomonadati</taxon>
        <taxon>Pseudomonadota</taxon>
        <taxon>Alphaproteobacteria</taxon>
        <taxon>Hyphomicrobiales</taxon>
        <taxon>Nitrobacteraceae</taxon>
        <taxon>Bradyrhizobium</taxon>
    </lineage>
</organism>
<dbReference type="AlphaFoldDB" id="A0A1G7HNV3"/>
<name>A0A1G7HNV3_9BRAD</name>
<evidence type="ECO:0008006" key="3">
    <source>
        <dbReference type="Google" id="ProtNLM"/>
    </source>
</evidence>
<gene>
    <name evidence="1" type="ORF">SAMN05216337_104276</name>
</gene>
<reference evidence="1 2" key="1">
    <citation type="submission" date="2016-10" db="EMBL/GenBank/DDBJ databases">
        <authorList>
            <person name="de Groot N.N."/>
        </authorList>
    </citation>
    <scope>NUCLEOTIDE SEQUENCE [LARGE SCALE GENOMIC DNA]</scope>
    <source>
        <strain evidence="1 2">R5</strain>
    </source>
</reference>